<dbReference type="AlphaFoldDB" id="A0A9K3JYU0"/>
<sequence length="45" mass="5515">MPPFVVFHRVIMEPPLWWAALKLIITTYRRMPNLIPIRRLIKEEK</sequence>
<reference evidence="1" key="2">
    <citation type="submission" date="2020-06" db="EMBL/GenBank/DDBJ databases">
        <title>Helianthus annuus Genome sequencing and assembly Release 2.</title>
        <authorList>
            <person name="Gouzy J."/>
            <person name="Langlade N."/>
            <person name="Munos S."/>
        </authorList>
    </citation>
    <scope>NUCLEOTIDE SEQUENCE</scope>
    <source>
        <tissue evidence="1">Leaves</tissue>
    </source>
</reference>
<keyword evidence="2" id="KW-1185">Reference proteome</keyword>
<reference evidence="1" key="1">
    <citation type="journal article" date="2017" name="Nature">
        <title>The sunflower genome provides insights into oil metabolism, flowering and Asterid evolution.</title>
        <authorList>
            <person name="Badouin H."/>
            <person name="Gouzy J."/>
            <person name="Grassa C.J."/>
            <person name="Murat F."/>
            <person name="Staton S.E."/>
            <person name="Cottret L."/>
            <person name="Lelandais-Briere C."/>
            <person name="Owens G.L."/>
            <person name="Carrere S."/>
            <person name="Mayjonade B."/>
            <person name="Legrand L."/>
            <person name="Gill N."/>
            <person name="Kane N.C."/>
            <person name="Bowers J.E."/>
            <person name="Hubner S."/>
            <person name="Bellec A."/>
            <person name="Berard A."/>
            <person name="Berges H."/>
            <person name="Blanchet N."/>
            <person name="Boniface M.C."/>
            <person name="Brunel D."/>
            <person name="Catrice O."/>
            <person name="Chaidir N."/>
            <person name="Claudel C."/>
            <person name="Donnadieu C."/>
            <person name="Faraut T."/>
            <person name="Fievet G."/>
            <person name="Helmstetter N."/>
            <person name="King M."/>
            <person name="Knapp S.J."/>
            <person name="Lai Z."/>
            <person name="Le Paslier M.C."/>
            <person name="Lippi Y."/>
            <person name="Lorenzon L."/>
            <person name="Mandel J.R."/>
            <person name="Marage G."/>
            <person name="Marchand G."/>
            <person name="Marquand E."/>
            <person name="Bret-Mestries E."/>
            <person name="Morien E."/>
            <person name="Nambeesan S."/>
            <person name="Nguyen T."/>
            <person name="Pegot-Espagnet P."/>
            <person name="Pouilly N."/>
            <person name="Raftis F."/>
            <person name="Sallet E."/>
            <person name="Schiex T."/>
            <person name="Thomas J."/>
            <person name="Vandecasteele C."/>
            <person name="Vares D."/>
            <person name="Vear F."/>
            <person name="Vautrin S."/>
            <person name="Crespi M."/>
            <person name="Mangin B."/>
            <person name="Burke J.M."/>
            <person name="Salse J."/>
            <person name="Munos S."/>
            <person name="Vincourt P."/>
            <person name="Rieseberg L.H."/>
            <person name="Langlade N.B."/>
        </authorList>
    </citation>
    <scope>NUCLEOTIDE SEQUENCE</scope>
    <source>
        <tissue evidence="1">Leaves</tissue>
    </source>
</reference>
<proteinExistence type="predicted"/>
<organism evidence="1 2">
    <name type="scientific">Helianthus annuus</name>
    <name type="common">Common sunflower</name>
    <dbReference type="NCBI Taxonomy" id="4232"/>
    <lineage>
        <taxon>Eukaryota</taxon>
        <taxon>Viridiplantae</taxon>
        <taxon>Streptophyta</taxon>
        <taxon>Embryophyta</taxon>
        <taxon>Tracheophyta</taxon>
        <taxon>Spermatophyta</taxon>
        <taxon>Magnoliopsida</taxon>
        <taxon>eudicotyledons</taxon>
        <taxon>Gunneridae</taxon>
        <taxon>Pentapetalae</taxon>
        <taxon>asterids</taxon>
        <taxon>campanulids</taxon>
        <taxon>Asterales</taxon>
        <taxon>Asteraceae</taxon>
        <taxon>Asteroideae</taxon>
        <taxon>Heliantheae alliance</taxon>
        <taxon>Heliantheae</taxon>
        <taxon>Helianthus</taxon>
    </lineage>
</organism>
<comment type="caution">
    <text evidence="1">The sequence shown here is derived from an EMBL/GenBank/DDBJ whole genome shotgun (WGS) entry which is preliminary data.</text>
</comment>
<evidence type="ECO:0000313" key="2">
    <source>
        <dbReference type="Proteomes" id="UP000215914"/>
    </source>
</evidence>
<evidence type="ECO:0000313" key="1">
    <source>
        <dbReference type="EMBL" id="KAF5824231.1"/>
    </source>
</evidence>
<accession>A0A9K3JYU0</accession>
<dbReference type="Proteomes" id="UP000215914">
    <property type="component" value="Unassembled WGS sequence"/>
</dbReference>
<gene>
    <name evidence="1" type="ORF">HanXRQr2_Chr00c039g0833281</name>
</gene>
<name>A0A9K3JYU0_HELAN</name>
<protein>
    <submittedName>
        <fullName evidence="1">Uncharacterized protein</fullName>
    </submittedName>
</protein>
<dbReference type="EMBL" id="MNCJ02000039">
    <property type="protein sequence ID" value="KAF5824231.1"/>
    <property type="molecule type" value="Genomic_DNA"/>
</dbReference>